<dbReference type="SUPFAM" id="SSF53335">
    <property type="entry name" value="S-adenosyl-L-methionine-dependent methyltransferases"/>
    <property type="match status" value="1"/>
</dbReference>
<evidence type="ECO:0000256" key="1">
    <source>
        <dbReference type="ARBA" id="ARBA00004496"/>
    </source>
</evidence>
<dbReference type="PANTHER" id="PTHR13370">
    <property type="entry name" value="RNA METHYLASE-RELATED"/>
    <property type="match status" value="1"/>
</dbReference>
<keyword evidence="3 15" id="KW-0820">tRNA-binding</keyword>
<comment type="similarity">
    <text evidence="15">Belongs to the class I-like SAM-binding methyltransferase superfamily. TRM11 methyltransferase family.</text>
</comment>
<dbReference type="PRINTS" id="PR00507">
    <property type="entry name" value="N12N6MTFRASE"/>
</dbReference>
<evidence type="ECO:0000256" key="8">
    <source>
        <dbReference type="ARBA" id="ARBA00022884"/>
    </source>
</evidence>
<dbReference type="PROSITE" id="PS00092">
    <property type="entry name" value="N6_MTASE"/>
    <property type="match status" value="1"/>
</dbReference>
<dbReference type="InterPro" id="IPR059073">
    <property type="entry name" value="TRMT11_N"/>
</dbReference>
<evidence type="ECO:0000313" key="18">
    <source>
        <dbReference type="EMBL" id="SSX22154.1"/>
    </source>
</evidence>
<dbReference type="EMBL" id="UFQT01000234">
    <property type="protein sequence ID" value="SSX22154.1"/>
    <property type="molecule type" value="Genomic_DNA"/>
</dbReference>
<reference evidence="18" key="1">
    <citation type="submission" date="2018-07" db="EMBL/GenBank/DDBJ databases">
        <authorList>
            <person name="Quirk P.G."/>
            <person name="Krulwich T.A."/>
        </authorList>
    </citation>
    <scope>NUCLEOTIDE SEQUENCE</scope>
</reference>
<feature type="domain" description="tRNA (guanine(10)-N(2))-methyltransferase TRMT11 N-terminal" evidence="17">
    <location>
        <begin position="4"/>
        <end position="177"/>
    </location>
</feature>
<dbReference type="PIRSF" id="PIRSF017259">
    <property type="entry name" value="tRNA_mtfrase_TRM11"/>
    <property type="match status" value="1"/>
</dbReference>
<name>A0A336LW20_CULSO</name>
<evidence type="ECO:0000259" key="16">
    <source>
        <dbReference type="Pfam" id="PF01170"/>
    </source>
</evidence>
<organism evidence="18">
    <name type="scientific">Culicoides sonorensis</name>
    <name type="common">Biting midge</name>
    <dbReference type="NCBI Taxonomy" id="179676"/>
    <lineage>
        <taxon>Eukaryota</taxon>
        <taxon>Metazoa</taxon>
        <taxon>Ecdysozoa</taxon>
        <taxon>Arthropoda</taxon>
        <taxon>Hexapoda</taxon>
        <taxon>Insecta</taxon>
        <taxon>Pterygota</taxon>
        <taxon>Neoptera</taxon>
        <taxon>Endopterygota</taxon>
        <taxon>Diptera</taxon>
        <taxon>Nematocera</taxon>
        <taxon>Chironomoidea</taxon>
        <taxon>Ceratopogonidae</taxon>
        <taxon>Ceratopogoninae</taxon>
        <taxon>Culicoides</taxon>
        <taxon>Monoculicoides</taxon>
    </lineage>
</organism>
<comment type="catalytic activity">
    <reaction evidence="9">
        <text>guanosine(10) in tRNA + S-adenosyl-L-methionine = N(2)-methylguanosine(10) in tRNA + S-adenosyl-L-homocysteine + H(+)</text>
        <dbReference type="Rhea" id="RHEA:43128"/>
        <dbReference type="Rhea" id="RHEA-COMP:10355"/>
        <dbReference type="Rhea" id="RHEA-COMP:10357"/>
        <dbReference type="ChEBI" id="CHEBI:15378"/>
        <dbReference type="ChEBI" id="CHEBI:57856"/>
        <dbReference type="ChEBI" id="CHEBI:59789"/>
        <dbReference type="ChEBI" id="CHEBI:74269"/>
        <dbReference type="ChEBI" id="CHEBI:74481"/>
        <dbReference type="EC" id="2.1.1.214"/>
    </reaction>
    <physiologicalReaction direction="left-to-right" evidence="9">
        <dbReference type="Rhea" id="RHEA:43129"/>
    </physiologicalReaction>
</comment>
<evidence type="ECO:0000256" key="7">
    <source>
        <dbReference type="ARBA" id="ARBA00022694"/>
    </source>
</evidence>
<dbReference type="Pfam" id="PF01170">
    <property type="entry name" value="UPF0020"/>
    <property type="match status" value="1"/>
</dbReference>
<dbReference type="GO" id="GO:0160102">
    <property type="term" value="F:tRNA (guanine(10)-N2)-methyltransferase activity"/>
    <property type="evidence" value="ECO:0007669"/>
    <property type="project" value="UniProtKB-EC"/>
</dbReference>
<keyword evidence="5 15" id="KW-0808">Transferase</keyword>
<dbReference type="AlphaFoldDB" id="A0A336LW20"/>
<dbReference type="PROSITE" id="PS51627">
    <property type="entry name" value="SAM_MT_TRM11"/>
    <property type="match status" value="1"/>
</dbReference>
<dbReference type="InterPro" id="IPR002052">
    <property type="entry name" value="DNA_methylase_N6_adenine_CS"/>
</dbReference>
<dbReference type="CDD" id="cd02440">
    <property type="entry name" value="AdoMet_MTases"/>
    <property type="match status" value="1"/>
</dbReference>
<accession>A0A336LW20</accession>
<dbReference type="GO" id="GO:0000049">
    <property type="term" value="F:tRNA binding"/>
    <property type="evidence" value="ECO:0007669"/>
    <property type="project" value="UniProtKB-UniRule"/>
</dbReference>
<dbReference type="GO" id="GO:0008033">
    <property type="term" value="P:tRNA processing"/>
    <property type="evidence" value="ECO:0007669"/>
    <property type="project" value="UniProtKB-UniRule"/>
</dbReference>
<keyword evidence="7 15" id="KW-0819">tRNA processing</keyword>
<keyword evidence="6 15" id="KW-0949">S-adenosyl-L-methionine</keyword>
<dbReference type="Gene3D" id="3.40.50.150">
    <property type="entry name" value="Vaccinia Virus protein VP39"/>
    <property type="match status" value="1"/>
</dbReference>
<comment type="subcellular location">
    <subcellularLocation>
        <location evidence="1">Cytoplasm</location>
    </subcellularLocation>
</comment>
<dbReference type="GO" id="GO:0005737">
    <property type="term" value="C:cytoplasm"/>
    <property type="evidence" value="ECO:0007669"/>
    <property type="project" value="UniProtKB-SubCell"/>
</dbReference>
<keyword evidence="8 15" id="KW-0694">RNA-binding</keyword>
<evidence type="ECO:0000256" key="10">
    <source>
        <dbReference type="ARBA" id="ARBA00056270"/>
    </source>
</evidence>
<dbReference type="GO" id="GO:0032259">
    <property type="term" value="P:methylation"/>
    <property type="evidence" value="ECO:0007669"/>
    <property type="project" value="UniProtKB-UniRule"/>
</dbReference>
<evidence type="ECO:0000259" key="17">
    <source>
        <dbReference type="Pfam" id="PF25904"/>
    </source>
</evidence>
<feature type="domain" description="Ribosomal RNA large subunit methyltransferase K/L-like methyltransferase" evidence="16">
    <location>
        <begin position="187"/>
        <end position="316"/>
    </location>
</feature>
<dbReference type="GO" id="GO:0043527">
    <property type="term" value="C:tRNA methyltransferase complex"/>
    <property type="evidence" value="ECO:0007669"/>
    <property type="project" value="UniProtKB-ARBA"/>
</dbReference>
<evidence type="ECO:0000256" key="12">
    <source>
        <dbReference type="ARBA" id="ARBA00066937"/>
    </source>
</evidence>
<evidence type="ECO:0000256" key="15">
    <source>
        <dbReference type="PROSITE-ProRule" id="PRU00959"/>
    </source>
</evidence>
<evidence type="ECO:0000256" key="3">
    <source>
        <dbReference type="ARBA" id="ARBA00022555"/>
    </source>
</evidence>
<keyword evidence="2" id="KW-0963">Cytoplasm</keyword>
<comment type="subunit">
    <text evidence="11">Part of the heterodimeric TRMT11-TRM112 methyltransferase complex; this complex forms an active tRNA methyltransferase, where TRMT112 acts as an activator of the catalytic subunit TRMT11.</text>
</comment>
<evidence type="ECO:0000256" key="6">
    <source>
        <dbReference type="ARBA" id="ARBA00022691"/>
    </source>
</evidence>
<dbReference type="InterPro" id="IPR029063">
    <property type="entry name" value="SAM-dependent_MTases_sf"/>
</dbReference>
<dbReference type="InterPro" id="IPR016691">
    <property type="entry name" value="TRMT11"/>
</dbReference>
<dbReference type="PANTHER" id="PTHR13370:SF3">
    <property type="entry name" value="TRNA (GUANINE(10)-N2)-METHYLTRANSFERASE HOMOLOG"/>
    <property type="match status" value="1"/>
</dbReference>
<dbReference type="VEuPathDB" id="VectorBase:CSON006187"/>
<protein>
    <recommendedName>
        <fullName evidence="13">tRNA (guanine(10)-N(2))-methyltransferase TRMT11</fullName>
        <ecNumber evidence="12">2.1.1.214</ecNumber>
    </recommendedName>
    <alternativeName>
        <fullName evidence="14">tRNA methyltransferase 11 homolog</fullName>
    </alternativeName>
</protein>
<evidence type="ECO:0000256" key="5">
    <source>
        <dbReference type="ARBA" id="ARBA00022679"/>
    </source>
</evidence>
<keyword evidence="4 15" id="KW-0489">Methyltransferase</keyword>
<evidence type="ECO:0000256" key="14">
    <source>
        <dbReference type="ARBA" id="ARBA00075308"/>
    </source>
</evidence>
<dbReference type="Pfam" id="PF25904">
    <property type="entry name" value="Tmrp11_N"/>
    <property type="match status" value="1"/>
</dbReference>
<gene>
    <name evidence="18" type="primary">CSON006187</name>
</gene>
<evidence type="ECO:0000256" key="13">
    <source>
        <dbReference type="ARBA" id="ARBA00067484"/>
    </source>
</evidence>
<evidence type="ECO:0000256" key="11">
    <source>
        <dbReference type="ARBA" id="ARBA00065434"/>
    </source>
</evidence>
<dbReference type="OMA" id="SCNLNRY"/>
<comment type="function">
    <text evidence="10">Catalytic subunit of the TRMT11-TRM112 methyltransferase complex, that specifically mediates the S-adenosyl-L-methionine-dependent N(2)-methylation of guanosine nucleotide at position 10 (m2G10) in tRNAs. This is one of the major tRNA (guanine-N(2))-methyltransferases.</text>
</comment>
<evidence type="ECO:0000256" key="2">
    <source>
        <dbReference type="ARBA" id="ARBA00022490"/>
    </source>
</evidence>
<proteinExistence type="inferred from homology"/>
<evidence type="ECO:0000256" key="4">
    <source>
        <dbReference type="ARBA" id="ARBA00022603"/>
    </source>
</evidence>
<sequence>MFKRYLLWFAHDHASIQIQPFRNAEIASIVKLLGVSFNIIGENRDDKPFLIVEMKNDDDLKKVVSRSFTMRYALELWGHGRTESEFHQNLKNFYKNHKYDETQTFKINVESFNNHIEMSEKVKKIDALKYLAFKGKVELKNPQNEFYYIEYFGHDKGFATESPLDYIFGRWIVNSNRSIIKEMSLKTRYFIGNTTMDPFLAFLMANQGLVKPHDLVFDPFVGSGGILCACARFGAYVMGTDIDFLMLHGRTKPSRKYEKARKTGESILANLKQYNCDQFYVDALVADFSAEIWSDKLQFDSIICDPPYGVRESNAKVEKKEARKPDAYISVEHYPSTSPYQLSSMFKDLIKFSVKHLKLGGRLVFWLPIYREDYSEKSLPNHKSLKLVANCEQILSSATSRRLLTYEKISNEIENELDEGLEELCIDNFRQKWFAHAEEKRLKCSKSDDRQRVKKETAQSAIQS</sequence>
<evidence type="ECO:0000256" key="9">
    <source>
        <dbReference type="ARBA" id="ARBA00050985"/>
    </source>
</evidence>
<dbReference type="InterPro" id="IPR000241">
    <property type="entry name" value="RlmKL-like_Mtase"/>
</dbReference>
<dbReference type="EC" id="2.1.1.214" evidence="12"/>